<sequence>MQYLSTLTAHFSQSECKVIDIIQSLWSDYGHISRCSVSALDTSVIVKYVDLRSIPDHPRGWSGAVSHQRKLASYQNEQEFYTSYAQSLNTHYTPSSHRMVPNIYFSEPHLIQDNQPLEEKKSVQEGFLFVLEDLDALGYSYRFMTLSRSEISVCVRWLAQFHAYFLTQDTPDLWPQGTYWHLATRQTEFAAMPESELKDAAVSIAQKLQSARFQTLLHGDAKLANFCFS</sequence>
<keyword evidence="2" id="KW-1185">Reference proteome</keyword>
<evidence type="ECO:0000313" key="2">
    <source>
        <dbReference type="Proteomes" id="UP001165413"/>
    </source>
</evidence>
<dbReference type="InterPro" id="IPR011009">
    <property type="entry name" value="Kinase-like_dom_sf"/>
</dbReference>
<dbReference type="SUPFAM" id="SSF56112">
    <property type="entry name" value="Protein kinase-like (PK-like)"/>
    <property type="match status" value="1"/>
</dbReference>
<dbReference type="EMBL" id="JANATA010000029">
    <property type="protein sequence ID" value="MCP3429686.1"/>
    <property type="molecule type" value="Genomic_DNA"/>
</dbReference>
<dbReference type="Pfam" id="PF02958">
    <property type="entry name" value="EcKL"/>
    <property type="match status" value="1"/>
</dbReference>
<gene>
    <name evidence="1" type="ORF">NLF92_12105</name>
</gene>
<protein>
    <recommendedName>
        <fullName evidence="3">CHK kinase-like domain-containing protein</fullName>
    </recommendedName>
</protein>
<name>A0AA42BQN4_9ALTE</name>
<reference evidence="1" key="1">
    <citation type="submission" date="2022-07" db="EMBL/GenBank/DDBJ databases">
        <title>Characterization of the Novel Bacterium Alteromonas immobilis LMIT006 and Alteromonas gregis LMIT007.</title>
        <authorList>
            <person name="Lin X."/>
        </authorList>
    </citation>
    <scope>NUCLEOTIDE SEQUENCE</scope>
    <source>
        <strain evidence="1">LMIT007</strain>
    </source>
</reference>
<accession>A0AA42BQN4</accession>
<dbReference type="AlphaFoldDB" id="A0AA42BQN4"/>
<evidence type="ECO:0000313" key="1">
    <source>
        <dbReference type="EMBL" id="MCP3429686.1"/>
    </source>
</evidence>
<dbReference type="RefSeq" id="WP_254102330.1">
    <property type="nucleotide sequence ID" value="NZ_JANATA010000029.1"/>
</dbReference>
<proteinExistence type="predicted"/>
<comment type="caution">
    <text evidence="1">The sequence shown here is derived from an EMBL/GenBank/DDBJ whole genome shotgun (WGS) entry which is preliminary data.</text>
</comment>
<dbReference type="InterPro" id="IPR004119">
    <property type="entry name" value="EcKL"/>
</dbReference>
<organism evidence="1 2">
    <name type="scientific">Opacimonas viscosa</name>
    <dbReference type="NCBI Taxonomy" id="2961944"/>
    <lineage>
        <taxon>Bacteria</taxon>
        <taxon>Pseudomonadati</taxon>
        <taxon>Pseudomonadota</taxon>
        <taxon>Gammaproteobacteria</taxon>
        <taxon>Alteromonadales</taxon>
        <taxon>Alteromonadaceae</taxon>
        <taxon>Opacimonas</taxon>
    </lineage>
</organism>
<evidence type="ECO:0008006" key="3">
    <source>
        <dbReference type="Google" id="ProtNLM"/>
    </source>
</evidence>
<dbReference type="Proteomes" id="UP001165413">
    <property type="component" value="Unassembled WGS sequence"/>
</dbReference>